<proteinExistence type="predicted"/>
<reference evidence="2" key="1">
    <citation type="submission" date="2016-11" db="UniProtKB">
        <authorList>
            <consortium name="WormBaseParasite"/>
        </authorList>
    </citation>
    <scope>IDENTIFICATION</scope>
</reference>
<protein>
    <submittedName>
        <fullName evidence="2">Uncharacterized protein</fullName>
    </submittedName>
</protein>
<dbReference type="AlphaFoldDB" id="A0A1I7ZN40"/>
<name>A0A1I7ZN40_9BILA</name>
<dbReference type="Proteomes" id="UP000095287">
    <property type="component" value="Unplaced"/>
</dbReference>
<keyword evidence="1" id="KW-1185">Reference proteome</keyword>
<organism evidence="1 2">
    <name type="scientific">Steinernema glaseri</name>
    <dbReference type="NCBI Taxonomy" id="37863"/>
    <lineage>
        <taxon>Eukaryota</taxon>
        <taxon>Metazoa</taxon>
        <taxon>Ecdysozoa</taxon>
        <taxon>Nematoda</taxon>
        <taxon>Chromadorea</taxon>
        <taxon>Rhabditida</taxon>
        <taxon>Tylenchina</taxon>
        <taxon>Panagrolaimomorpha</taxon>
        <taxon>Strongyloidoidea</taxon>
        <taxon>Steinernematidae</taxon>
        <taxon>Steinernema</taxon>
    </lineage>
</organism>
<evidence type="ECO:0000313" key="2">
    <source>
        <dbReference type="WBParaSite" id="L893_g27817.t1"/>
    </source>
</evidence>
<dbReference type="WBParaSite" id="L893_g27817.t1">
    <property type="protein sequence ID" value="L893_g27817.t1"/>
    <property type="gene ID" value="L893_g27817"/>
</dbReference>
<sequence length="110" mass="12478">MSLRVSQPAFSAAGTTFSTPQTQIMLLTYLRNISFGIQQQQQQYTIALEAMYRNASLFTARRQRRIFSKTSVIVAFNADRRSDLRPPCERTGLAPFVSFALKDFGKCMSK</sequence>
<accession>A0A1I7ZN40</accession>
<evidence type="ECO:0000313" key="1">
    <source>
        <dbReference type="Proteomes" id="UP000095287"/>
    </source>
</evidence>